<gene>
    <name evidence="2" type="ORF">PIIN_00798</name>
</gene>
<feature type="transmembrane region" description="Helical" evidence="1">
    <location>
        <begin position="625"/>
        <end position="647"/>
    </location>
</feature>
<proteinExistence type="predicted"/>
<keyword evidence="1" id="KW-0472">Membrane</keyword>
<keyword evidence="3" id="KW-1185">Reference proteome</keyword>
<dbReference type="InParanoid" id="G4T6L1"/>
<keyword evidence="1" id="KW-1133">Transmembrane helix</keyword>
<feature type="transmembrane region" description="Helical" evidence="1">
    <location>
        <begin position="653"/>
        <end position="674"/>
    </location>
</feature>
<organism evidence="2 3">
    <name type="scientific">Serendipita indica (strain DSM 11827)</name>
    <name type="common">Root endophyte fungus</name>
    <name type="synonym">Piriformospora indica</name>
    <dbReference type="NCBI Taxonomy" id="1109443"/>
    <lineage>
        <taxon>Eukaryota</taxon>
        <taxon>Fungi</taxon>
        <taxon>Dikarya</taxon>
        <taxon>Basidiomycota</taxon>
        <taxon>Agaricomycotina</taxon>
        <taxon>Agaricomycetes</taxon>
        <taxon>Sebacinales</taxon>
        <taxon>Serendipitaceae</taxon>
        <taxon>Serendipita</taxon>
    </lineage>
</organism>
<protein>
    <recommendedName>
        <fullName evidence="4">WW domain-containing protein</fullName>
    </recommendedName>
</protein>
<accession>G4T6L1</accession>
<dbReference type="AlphaFoldDB" id="G4T6L1"/>
<reference evidence="2 3" key="1">
    <citation type="journal article" date="2011" name="PLoS Pathog.">
        <title>Endophytic Life Strategies Decoded by Genome and Transcriptome Analyses of the Mutualistic Root Symbiont Piriformospora indica.</title>
        <authorList>
            <person name="Zuccaro A."/>
            <person name="Lahrmann U."/>
            <person name="Guldener U."/>
            <person name="Langen G."/>
            <person name="Pfiffi S."/>
            <person name="Biedenkopf D."/>
            <person name="Wong P."/>
            <person name="Samans B."/>
            <person name="Grimm C."/>
            <person name="Basiewicz M."/>
            <person name="Murat C."/>
            <person name="Martin F."/>
            <person name="Kogel K.H."/>
        </authorList>
    </citation>
    <scope>NUCLEOTIDE SEQUENCE [LARGE SCALE GENOMIC DNA]</scope>
    <source>
        <strain evidence="2 3">DSM 11827</strain>
    </source>
</reference>
<evidence type="ECO:0008006" key="4">
    <source>
        <dbReference type="Google" id="ProtNLM"/>
    </source>
</evidence>
<dbReference type="OMA" id="PCTHLRE"/>
<evidence type="ECO:0000256" key="1">
    <source>
        <dbReference type="SAM" id="Phobius"/>
    </source>
</evidence>
<dbReference type="HOGENOM" id="CLU_015091_3_2_1"/>
<dbReference type="eggNOG" id="ENOG502SKZI">
    <property type="taxonomic scope" value="Eukaryota"/>
</dbReference>
<comment type="caution">
    <text evidence="2">The sequence shown here is derived from an EMBL/GenBank/DDBJ whole genome shotgun (WGS) entry which is preliminary data.</text>
</comment>
<dbReference type="Proteomes" id="UP000007148">
    <property type="component" value="Unassembled WGS sequence"/>
</dbReference>
<sequence length="709" mass="80615">MSTWRGTSSTGTALSRQFSPSRKRIMGVWVKSSSTGPDLIPRFHETPTVSERRRTVDSTIPNDKINGKKTTLPEAIWMWPSVPRILTSFQTQHDTEVPLVMSPDTLIYDEPEAVDGTSSQDITKEERQLSMLQGQTMVEDEKPGSGHVWDIYPTMPKHIRRWHKPAPIYVANIPIAPGSLAMNCKLKELPKGWTMYIHPEGKPYYHREAMEPEDNLLEGTPLYGKGKAVCPPLSIVTDSDPRDHVVRKTLEHAHFIARVTVMENKFELPKRCELFIELYREDEEDLRPYAGYYLADHDNQVVFWAASTTINDIGGLKVNPETFANQHLRLQLASQYWSHIECYPIDSNIDINAAHKYLTEQIAFMCTDIATSASSTSPWTESQCQSFLSMLNHCPPGRKTWTVARLTALMMDWQFQNLYGHPAARLDRCHSYEVEVPDIPLEDKPAADKENADMPSILTAEPDTRTSQQQLSVVYQFMLAVLLRIACVLIFDISATHHRALEGLSVDKITSQRRTQLFIDETLKDWTDTSLLATVLWTANMAFLAIPYPIQQQSQIGLQEIMRNTMITASLASTMFSIGSIAIGLLHIRIYRTVRTAEDHSKYIYTKYHHAFGYRPLAIIWRLPFTLLAWSVITFSAAVMIFTVTAANNGTRYLLITLGMFIVAEVALCMWYFWSHGNEGGSRLDFKAIFINWLVLPEHDSATPDKKPI</sequence>
<name>G4T6L1_SERID</name>
<dbReference type="OrthoDB" id="2674421at2759"/>
<feature type="transmembrane region" description="Helical" evidence="1">
    <location>
        <begin position="531"/>
        <end position="550"/>
    </location>
</feature>
<feature type="transmembrane region" description="Helical" evidence="1">
    <location>
        <begin position="570"/>
        <end position="588"/>
    </location>
</feature>
<dbReference type="EMBL" id="CAFZ01000007">
    <property type="protein sequence ID" value="CCA66961.1"/>
    <property type="molecule type" value="Genomic_DNA"/>
</dbReference>
<evidence type="ECO:0000313" key="2">
    <source>
        <dbReference type="EMBL" id="CCA66961.1"/>
    </source>
</evidence>
<feature type="transmembrane region" description="Helical" evidence="1">
    <location>
        <begin position="473"/>
        <end position="491"/>
    </location>
</feature>
<keyword evidence="1" id="KW-0812">Transmembrane</keyword>
<evidence type="ECO:0000313" key="3">
    <source>
        <dbReference type="Proteomes" id="UP000007148"/>
    </source>
</evidence>